<gene>
    <name evidence="1" type="ORF">SAMN04488010_3058</name>
</gene>
<protein>
    <submittedName>
        <fullName evidence="1">Uncharacterized protein</fullName>
    </submittedName>
</protein>
<organism evidence="1 2">
    <name type="scientific">Maribacter stanieri</name>
    <dbReference type="NCBI Taxonomy" id="440514"/>
    <lineage>
        <taxon>Bacteria</taxon>
        <taxon>Pseudomonadati</taxon>
        <taxon>Bacteroidota</taxon>
        <taxon>Flavobacteriia</taxon>
        <taxon>Flavobacteriales</taxon>
        <taxon>Flavobacteriaceae</taxon>
        <taxon>Maribacter</taxon>
    </lineage>
</organism>
<keyword evidence="2" id="KW-1185">Reference proteome</keyword>
<dbReference type="RefSeq" id="WP_091904160.1">
    <property type="nucleotide sequence ID" value="NZ_FOYX01000003.1"/>
</dbReference>
<name>A0A1I6JUN0_9FLAO</name>
<dbReference type="Proteomes" id="UP000199462">
    <property type="component" value="Unassembled WGS sequence"/>
</dbReference>
<reference evidence="2" key="1">
    <citation type="submission" date="2016-10" db="EMBL/GenBank/DDBJ databases">
        <authorList>
            <person name="Varghese N."/>
            <person name="Submissions S."/>
        </authorList>
    </citation>
    <scope>NUCLEOTIDE SEQUENCE [LARGE SCALE GENOMIC DNA]</scope>
    <source>
        <strain evidence="2">DSM 19891</strain>
    </source>
</reference>
<dbReference type="EMBL" id="FOYX01000003">
    <property type="protein sequence ID" value="SFR82598.1"/>
    <property type="molecule type" value="Genomic_DNA"/>
</dbReference>
<dbReference type="STRING" id="440514.SAMN04488010_3058"/>
<proteinExistence type="predicted"/>
<accession>A0A1I6JUN0</accession>
<sequence length="210" mass="24944">MSELIFKIGDIVTLKSHPLAFEESGEMDVYVNQIPPFMCIKEIHYEKKKVLYSKEKSEAKISSNTKYLCTYFNQHRMVFEEKFLFQDFLIPLKKIIFHNKDTEQQNDHIKLIDETINYNKSKYEFGKRVFFKTFKLEKRKKFKSAGHDFKSTTRTTMTHTTPAFILSGFKSNENTDKYSEKSGDPQNYIKSYGIMLIKKNFRKNIYQVNS</sequence>
<evidence type="ECO:0000313" key="1">
    <source>
        <dbReference type="EMBL" id="SFR82598.1"/>
    </source>
</evidence>
<evidence type="ECO:0000313" key="2">
    <source>
        <dbReference type="Proteomes" id="UP000199462"/>
    </source>
</evidence>
<dbReference type="AlphaFoldDB" id="A0A1I6JUN0"/>